<protein>
    <submittedName>
        <fullName evidence="1">Arsb protein</fullName>
    </submittedName>
</protein>
<gene>
    <name evidence="1" type="primary">Arsb</name>
    <name evidence="1" type="ORF">SNAT2548_LOCUS9843</name>
</gene>
<evidence type="ECO:0000313" key="1">
    <source>
        <dbReference type="EMBL" id="CAE7234089.1"/>
    </source>
</evidence>
<keyword evidence="2" id="KW-1185">Reference proteome</keyword>
<dbReference type="SUPFAM" id="SSF109604">
    <property type="entry name" value="HD-domain/PDEase-like"/>
    <property type="match status" value="1"/>
</dbReference>
<reference evidence="1" key="1">
    <citation type="submission" date="2021-02" db="EMBL/GenBank/DDBJ databases">
        <authorList>
            <person name="Dougan E. K."/>
            <person name="Rhodes N."/>
            <person name="Thang M."/>
            <person name="Chan C."/>
        </authorList>
    </citation>
    <scope>NUCLEOTIDE SEQUENCE</scope>
</reference>
<organism evidence="1 2">
    <name type="scientific">Symbiodinium natans</name>
    <dbReference type="NCBI Taxonomy" id="878477"/>
    <lineage>
        <taxon>Eukaryota</taxon>
        <taxon>Sar</taxon>
        <taxon>Alveolata</taxon>
        <taxon>Dinophyceae</taxon>
        <taxon>Suessiales</taxon>
        <taxon>Symbiodiniaceae</taxon>
        <taxon>Symbiodinium</taxon>
    </lineage>
</organism>
<name>A0A812KUR3_9DINO</name>
<dbReference type="PANTHER" id="PTHR35569:SF1">
    <property type="entry name" value="CYANAMIDE HYDRATASE DDI2-RELATED"/>
    <property type="match status" value="1"/>
</dbReference>
<sequence>MAEQKYVAVGEDKDVAAEGSDVVDVEQLLPALECRVFVKNRAYFLFVTAREKMAEVWRKAGRALGVRAPTDLELEALGPPQTEAVVRAFELCREFSGPSLFNHCMRAYYFAAAVRWFEAGSLEGLDLEQMAVAFAFHDFGLTATSRGESEESMYPFEVRGARKCLRFAATQMQLTKQQLTVIYEAIRLHTALGFEKPTELAGLITVGTCCDVVGYRCEDLSKKTKESVLTAYPRLDWKKVVVKAFADDAKMPNPSPVMRRYQREYFFNLLVRMAPFSE</sequence>
<dbReference type="EMBL" id="CAJNDS010000787">
    <property type="protein sequence ID" value="CAE7234089.1"/>
    <property type="molecule type" value="Genomic_DNA"/>
</dbReference>
<comment type="caution">
    <text evidence="1">The sequence shown here is derived from an EMBL/GenBank/DDBJ whole genome shotgun (WGS) entry which is preliminary data.</text>
</comment>
<dbReference type="PANTHER" id="PTHR35569">
    <property type="entry name" value="CYANAMIDE HYDRATASE DDI2-RELATED"/>
    <property type="match status" value="1"/>
</dbReference>
<dbReference type="OrthoDB" id="409121at2759"/>
<evidence type="ECO:0000313" key="2">
    <source>
        <dbReference type="Proteomes" id="UP000604046"/>
    </source>
</evidence>
<proteinExistence type="predicted"/>
<dbReference type="AlphaFoldDB" id="A0A812KUR3"/>
<accession>A0A812KUR3</accession>
<dbReference type="Proteomes" id="UP000604046">
    <property type="component" value="Unassembled WGS sequence"/>
</dbReference>